<dbReference type="InterPro" id="IPR001670">
    <property type="entry name" value="ADH_Fe/GldA"/>
</dbReference>
<dbReference type="Gene3D" id="3.40.50.1970">
    <property type="match status" value="1"/>
</dbReference>
<dbReference type="Pfam" id="PF25137">
    <property type="entry name" value="ADH_Fe_C"/>
    <property type="match status" value="1"/>
</dbReference>
<evidence type="ECO:0000313" key="5">
    <source>
        <dbReference type="EMBL" id="NYD54906.1"/>
    </source>
</evidence>
<feature type="domain" description="Fe-containing alcohol dehydrogenase-like C-terminal" evidence="4">
    <location>
        <begin position="188"/>
        <end position="301"/>
    </location>
</feature>
<keyword evidence="6" id="KW-1185">Reference proteome</keyword>
<sequence>MVAFPTFAVHTKVITGIGSLSSLGAEIAAFESRQLVIVADRGLADIGALDQVLAHIPEPIAATYLVDPDPGIADVEKTASAARSLGADMVVVVGGGSALAVGKATAILLRNDVSVLSLEGKGSVPNRPAPTIAIPTTAGSGSEVSRVLVLHDEGRPNDLSLRIEGSQPRVAILDATLLRGAPRGVFLYAGLDAISHAIESLWVKRATFFSRAVAYEAGQTLVDTLPRAIDGVTTGANQSGDNDAVLSILLEAATAANIACGNSGMGLSHALAATPSVHLPHGQRTGLMLPYVAAFNAPAMDDARALDLIAQLQPLYDLVGFEPRFPAGSIGAAETASMVEATVNHPFRVNNVRSSTDDDLRSLLIQAGAPA</sequence>
<organism evidence="5 6">
    <name type="scientific">Microbacterium pseudoresistens</name>
    <dbReference type="NCBI Taxonomy" id="640634"/>
    <lineage>
        <taxon>Bacteria</taxon>
        <taxon>Bacillati</taxon>
        <taxon>Actinomycetota</taxon>
        <taxon>Actinomycetes</taxon>
        <taxon>Micrococcales</taxon>
        <taxon>Microbacteriaceae</taxon>
        <taxon>Microbacterium</taxon>
    </lineage>
</organism>
<dbReference type="InterPro" id="IPR056798">
    <property type="entry name" value="ADH_Fe_C"/>
</dbReference>
<dbReference type="GO" id="GO:0046872">
    <property type="term" value="F:metal ion binding"/>
    <property type="evidence" value="ECO:0007669"/>
    <property type="project" value="InterPro"/>
</dbReference>
<accession>A0A7Y9JNA8</accession>
<dbReference type="SUPFAM" id="SSF56796">
    <property type="entry name" value="Dehydroquinate synthase-like"/>
    <property type="match status" value="1"/>
</dbReference>
<feature type="domain" description="Alcohol dehydrogenase iron-type/glycerol dehydrogenase GldA" evidence="3">
    <location>
        <begin position="11"/>
        <end position="174"/>
    </location>
</feature>
<evidence type="ECO:0000256" key="1">
    <source>
        <dbReference type="ARBA" id="ARBA00007358"/>
    </source>
</evidence>
<reference evidence="5 6" key="1">
    <citation type="submission" date="2020-07" db="EMBL/GenBank/DDBJ databases">
        <title>Sequencing the genomes of 1000 actinobacteria strains.</title>
        <authorList>
            <person name="Klenk H.-P."/>
        </authorList>
    </citation>
    <scope>NUCLEOTIDE SEQUENCE [LARGE SCALE GENOMIC DNA]</scope>
    <source>
        <strain evidence="5 6">DSM 22185</strain>
    </source>
</reference>
<dbReference type="EMBL" id="JACCBH010000001">
    <property type="protein sequence ID" value="NYD54906.1"/>
    <property type="molecule type" value="Genomic_DNA"/>
</dbReference>
<dbReference type="GO" id="GO:0004022">
    <property type="term" value="F:alcohol dehydrogenase (NAD+) activity"/>
    <property type="evidence" value="ECO:0007669"/>
    <property type="project" value="TreeGrafter"/>
</dbReference>
<dbReference type="RefSeq" id="WP_179433605.1">
    <property type="nucleotide sequence ID" value="NZ_BAABLC010000002.1"/>
</dbReference>
<dbReference type="Pfam" id="PF00465">
    <property type="entry name" value="Fe-ADH"/>
    <property type="match status" value="1"/>
</dbReference>
<evidence type="ECO:0000256" key="2">
    <source>
        <dbReference type="ARBA" id="ARBA00023002"/>
    </source>
</evidence>
<dbReference type="PANTHER" id="PTHR11496">
    <property type="entry name" value="ALCOHOL DEHYDROGENASE"/>
    <property type="match status" value="1"/>
</dbReference>
<evidence type="ECO:0000259" key="4">
    <source>
        <dbReference type="Pfam" id="PF25137"/>
    </source>
</evidence>
<name>A0A7Y9JNA8_9MICO</name>
<gene>
    <name evidence="5" type="ORF">BKA02_001961</name>
</gene>
<dbReference type="Gene3D" id="1.20.1090.10">
    <property type="entry name" value="Dehydroquinate synthase-like - alpha domain"/>
    <property type="match status" value="1"/>
</dbReference>
<comment type="caution">
    <text evidence="5">The sequence shown here is derived from an EMBL/GenBank/DDBJ whole genome shotgun (WGS) entry which is preliminary data.</text>
</comment>
<protein>
    <submittedName>
        <fullName evidence="5">Alcohol dehydrogenase class IV</fullName>
    </submittedName>
</protein>
<dbReference type="Proteomes" id="UP000552045">
    <property type="component" value="Unassembled WGS sequence"/>
</dbReference>
<dbReference type="FunFam" id="3.40.50.1970:FF:000003">
    <property type="entry name" value="Alcohol dehydrogenase, iron-containing"/>
    <property type="match status" value="1"/>
</dbReference>
<dbReference type="PANTHER" id="PTHR11496:SF102">
    <property type="entry name" value="ALCOHOL DEHYDROGENASE 4"/>
    <property type="match status" value="1"/>
</dbReference>
<dbReference type="AlphaFoldDB" id="A0A7Y9JNA8"/>
<evidence type="ECO:0000313" key="6">
    <source>
        <dbReference type="Proteomes" id="UP000552045"/>
    </source>
</evidence>
<keyword evidence="2" id="KW-0560">Oxidoreductase</keyword>
<evidence type="ECO:0000259" key="3">
    <source>
        <dbReference type="Pfam" id="PF00465"/>
    </source>
</evidence>
<proteinExistence type="inferred from homology"/>
<dbReference type="InterPro" id="IPR039697">
    <property type="entry name" value="Alcohol_dehydrogenase_Fe"/>
</dbReference>
<comment type="similarity">
    <text evidence="1">Belongs to the iron-containing alcohol dehydrogenase family.</text>
</comment>
<dbReference type="CDD" id="cd08551">
    <property type="entry name" value="Fe-ADH"/>
    <property type="match status" value="1"/>
</dbReference>